<accession>A0A0R3RSK2</accession>
<dbReference type="Proteomes" id="UP000050640">
    <property type="component" value="Unplaced"/>
</dbReference>
<evidence type="ECO:0000313" key="3">
    <source>
        <dbReference type="WBParaSite" id="EEL_0000482701-mRNA-1"/>
    </source>
</evidence>
<dbReference type="WBParaSite" id="EEL_0000482701-mRNA-1">
    <property type="protein sequence ID" value="EEL_0000482701-mRNA-1"/>
    <property type="gene ID" value="EEL_0000482701"/>
</dbReference>
<dbReference type="AlphaFoldDB" id="A0A0R3RSK2"/>
<dbReference type="STRING" id="1147741.A0A0R3RSK2"/>
<name>A0A0R3RSK2_9BILA</name>
<evidence type="ECO:0000256" key="1">
    <source>
        <dbReference type="SAM" id="MobiDB-lite"/>
    </source>
</evidence>
<feature type="compositionally biased region" description="Basic and acidic residues" evidence="1">
    <location>
        <begin position="22"/>
        <end position="37"/>
    </location>
</feature>
<keyword evidence="2" id="KW-1185">Reference proteome</keyword>
<evidence type="ECO:0000313" key="2">
    <source>
        <dbReference type="Proteomes" id="UP000050640"/>
    </source>
</evidence>
<reference evidence="3" key="1">
    <citation type="submission" date="2017-02" db="UniProtKB">
        <authorList>
            <consortium name="WormBaseParasite"/>
        </authorList>
    </citation>
    <scope>IDENTIFICATION</scope>
</reference>
<organism evidence="2 3">
    <name type="scientific">Elaeophora elaphi</name>
    <dbReference type="NCBI Taxonomy" id="1147741"/>
    <lineage>
        <taxon>Eukaryota</taxon>
        <taxon>Metazoa</taxon>
        <taxon>Ecdysozoa</taxon>
        <taxon>Nematoda</taxon>
        <taxon>Chromadorea</taxon>
        <taxon>Rhabditida</taxon>
        <taxon>Spirurina</taxon>
        <taxon>Spiruromorpha</taxon>
        <taxon>Filarioidea</taxon>
        <taxon>Onchocercidae</taxon>
        <taxon>Elaeophora</taxon>
    </lineage>
</organism>
<protein>
    <submittedName>
        <fullName evidence="3">Uncharacterized protein</fullName>
    </submittedName>
</protein>
<feature type="region of interest" description="Disordered" evidence="1">
    <location>
        <begin position="22"/>
        <end position="47"/>
    </location>
</feature>
<sequence>MERKIQDIVAKALEVDSAAKCAEKERRARGEKRKEKGTMPGTVRSVTDVTLPSITLLSSPEKPSALPCIPASTAMSTESEVRISCSASYTLANNIESSDSVRSSVDE</sequence>
<proteinExistence type="predicted"/>